<dbReference type="InterPro" id="IPR036390">
    <property type="entry name" value="WH_DNA-bd_sf"/>
</dbReference>
<evidence type="ECO:0000256" key="2">
    <source>
        <dbReference type="ARBA" id="ARBA00023015"/>
    </source>
</evidence>
<accession>A0ABQ5PHD1</accession>
<dbReference type="InterPro" id="IPR005119">
    <property type="entry name" value="LysR_subst-bd"/>
</dbReference>
<dbReference type="CDD" id="cd08422">
    <property type="entry name" value="PBP2_CrgA_like"/>
    <property type="match status" value="1"/>
</dbReference>
<reference evidence="7" key="3">
    <citation type="journal article" date="2023" name="J. Biotechnol.">
        <title>Draft Genome Sequences of Endophytic Pseudomonas Strains, Isolated from the Interior of Brassicaceae Plants.</title>
        <authorList>
            <person name="Kaneko H."/>
            <person name="Furuya T."/>
        </authorList>
    </citation>
    <scope>NUCLEOTIDE SEQUENCE</scope>
    <source>
        <strain evidence="7">RS3R-1</strain>
    </source>
</reference>
<reference evidence="7" key="1">
    <citation type="journal article" date="2021" name="Sci. Rep.">
        <title>An efficient direct screening system for microorganisms that activate plant immune responses based on plant-microbe interactions using cultured plant cells.</title>
        <authorList>
            <person name="Kurokawa M."/>
            <person name="Nakano M."/>
            <person name="Kitahata N."/>
            <person name="Kuchitsu K."/>
            <person name="Furuya T."/>
        </authorList>
    </citation>
    <scope>NUCLEOTIDE SEQUENCE</scope>
    <source>
        <strain evidence="7">RS3R-1</strain>
    </source>
</reference>
<feature type="domain" description="HTH lysR-type" evidence="6">
    <location>
        <begin position="34"/>
        <end position="91"/>
    </location>
</feature>
<keyword evidence="3" id="KW-0238">DNA-binding</keyword>
<name>A0ABQ5PHD1_9PSED</name>
<dbReference type="InterPro" id="IPR036388">
    <property type="entry name" value="WH-like_DNA-bd_sf"/>
</dbReference>
<sequence>MTNAQAAVRSGRQPWTVGQGLKRTNGHLQRQEALDIDDLRTFVEVADAGGVSSAARRLGVAKSIISRRLLKLETQLGVQLLARTTRGAAVTEAGAALREYAARIVAEFDAARDAIVPDGDLRGRFRIAAPISYGPTHIAPVLAEMGRRHPLLHIHASYSDRIVDLIGEGFDCAIRVGHLQSSNFIAKRVGSIHGKLVASPGYVSTHGAPEAPHEILAHESLMQGAETWRFMDGQKSIMVNPQGRFKADNPVALAAAAVAGLGLGYLSDSVIDEHIKSGALVSVMHRYPPVPAGIYIVRPQSQHPARKIRVLTDMLVDWFADVSPGNVLSL</sequence>
<gene>
    <name evidence="7" type="ORF">RS3R1_19970</name>
</gene>
<dbReference type="InterPro" id="IPR000847">
    <property type="entry name" value="LysR_HTH_N"/>
</dbReference>
<evidence type="ECO:0000313" key="8">
    <source>
        <dbReference type="Proteomes" id="UP001145022"/>
    </source>
</evidence>
<dbReference type="PANTHER" id="PTHR30537:SF5">
    <property type="entry name" value="HTH-TYPE TRANSCRIPTIONAL ACTIVATOR TTDR-RELATED"/>
    <property type="match status" value="1"/>
</dbReference>
<reference evidence="7" key="2">
    <citation type="submission" date="2022-11" db="EMBL/GenBank/DDBJ databases">
        <title>Draft genome sequencing of Pseudomonas atacamensis RS3R1.</title>
        <authorList>
            <person name="Furuya T."/>
            <person name="Kaneko H."/>
        </authorList>
    </citation>
    <scope>NUCLEOTIDE SEQUENCE</scope>
    <source>
        <strain evidence="7">RS3R-1</strain>
    </source>
</reference>
<evidence type="ECO:0000313" key="7">
    <source>
        <dbReference type="EMBL" id="GLH42909.1"/>
    </source>
</evidence>
<dbReference type="SUPFAM" id="SSF46785">
    <property type="entry name" value="Winged helix' DNA-binding domain"/>
    <property type="match status" value="1"/>
</dbReference>
<dbReference type="Gene3D" id="1.10.10.10">
    <property type="entry name" value="Winged helix-like DNA-binding domain superfamily/Winged helix DNA-binding domain"/>
    <property type="match status" value="1"/>
</dbReference>
<dbReference type="EMBL" id="BSCQ01000030">
    <property type="protein sequence ID" value="GLH42909.1"/>
    <property type="molecule type" value="Genomic_DNA"/>
</dbReference>
<keyword evidence="4" id="KW-0804">Transcription</keyword>
<organism evidence="7 8">
    <name type="scientific">Pseudomonas atacamensis</name>
    <dbReference type="NCBI Taxonomy" id="2565368"/>
    <lineage>
        <taxon>Bacteria</taxon>
        <taxon>Pseudomonadati</taxon>
        <taxon>Pseudomonadota</taxon>
        <taxon>Gammaproteobacteria</taxon>
        <taxon>Pseudomonadales</taxon>
        <taxon>Pseudomonadaceae</taxon>
        <taxon>Pseudomonas</taxon>
    </lineage>
</organism>
<dbReference type="Gene3D" id="3.40.190.290">
    <property type="match status" value="1"/>
</dbReference>
<evidence type="ECO:0000256" key="1">
    <source>
        <dbReference type="ARBA" id="ARBA00009437"/>
    </source>
</evidence>
<dbReference type="Pfam" id="PF00126">
    <property type="entry name" value="HTH_1"/>
    <property type="match status" value="1"/>
</dbReference>
<dbReference type="SUPFAM" id="SSF53850">
    <property type="entry name" value="Periplasmic binding protein-like II"/>
    <property type="match status" value="1"/>
</dbReference>
<comment type="caution">
    <text evidence="7">The sequence shown here is derived from an EMBL/GenBank/DDBJ whole genome shotgun (WGS) entry which is preliminary data.</text>
</comment>
<comment type="similarity">
    <text evidence="1">Belongs to the LysR transcriptional regulatory family.</text>
</comment>
<evidence type="ECO:0000259" key="6">
    <source>
        <dbReference type="PROSITE" id="PS50931"/>
    </source>
</evidence>
<feature type="region of interest" description="Disordered" evidence="5">
    <location>
        <begin position="1"/>
        <end position="22"/>
    </location>
</feature>
<keyword evidence="2" id="KW-0805">Transcription regulation</keyword>
<proteinExistence type="inferred from homology"/>
<evidence type="ECO:0000256" key="4">
    <source>
        <dbReference type="ARBA" id="ARBA00023163"/>
    </source>
</evidence>
<dbReference type="Pfam" id="PF03466">
    <property type="entry name" value="LysR_substrate"/>
    <property type="match status" value="1"/>
</dbReference>
<keyword evidence="8" id="KW-1185">Reference proteome</keyword>
<dbReference type="PANTHER" id="PTHR30537">
    <property type="entry name" value="HTH-TYPE TRANSCRIPTIONAL REGULATOR"/>
    <property type="match status" value="1"/>
</dbReference>
<evidence type="ECO:0000256" key="5">
    <source>
        <dbReference type="SAM" id="MobiDB-lite"/>
    </source>
</evidence>
<protein>
    <submittedName>
        <fullName evidence="7">Transcriptional regulator</fullName>
    </submittedName>
</protein>
<dbReference type="Proteomes" id="UP001145022">
    <property type="component" value="Unassembled WGS sequence"/>
</dbReference>
<dbReference type="InterPro" id="IPR058163">
    <property type="entry name" value="LysR-type_TF_proteobact-type"/>
</dbReference>
<evidence type="ECO:0000256" key="3">
    <source>
        <dbReference type="ARBA" id="ARBA00023125"/>
    </source>
</evidence>
<dbReference type="PROSITE" id="PS50931">
    <property type="entry name" value="HTH_LYSR"/>
    <property type="match status" value="1"/>
</dbReference>